<protein>
    <recommendedName>
        <fullName evidence="2">SWIM-type domain-containing protein</fullName>
    </recommendedName>
</protein>
<gene>
    <name evidence="3" type="ORF">JIN83_12695</name>
</gene>
<keyword evidence="1" id="KW-0479">Metal-binding</keyword>
<name>A0AAE2V9W4_9BACT</name>
<accession>A0AAE2V9W4</accession>
<dbReference type="EMBL" id="JAENIG010000008">
    <property type="protein sequence ID" value="MBK1855823.1"/>
    <property type="molecule type" value="Genomic_DNA"/>
</dbReference>
<evidence type="ECO:0000256" key="1">
    <source>
        <dbReference type="PROSITE-ProRule" id="PRU00325"/>
    </source>
</evidence>
<evidence type="ECO:0000259" key="2">
    <source>
        <dbReference type="PROSITE" id="PS50966"/>
    </source>
</evidence>
<feature type="domain" description="SWIM-type" evidence="2">
    <location>
        <begin position="386"/>
        <end position="423"/>
    </location>
</feature>
<dbReference type="GO" id="GO:0008270">
    <property type="term" value="F:zinc ion binding"/>
    <property type="evidence" value="ECO:0007669"/>
    <property type="project" value="UniProtKB-KW"/>
</dbReference>
<dbReference type="RefSeq" id="WP_309490435.1">
    <property type="nucleotide sequence ID" value="NZ_JAENIG010000008.1"/>
</dbReference>
<keyword evidence="1" id="KW-0863">Zinc-finger</keyword>
<organism evidence="3 4">
    <name type="scientific">Oceaniferula flava</name>
    <dbReference type="NCBI Taxonomy" id="2800421"/>
    <lineage>
        <taxon>Bacteria</taxon>
        <taxon>Pseudomonadati</taxon>
        <taxon>Verrucomicrobiota</taxon>
        <taxon>Verrucomicrobiia</taxon>
        <taxon>Verrucomicrobiales</taxon>
        <taxon>Verrucomicrobiaceae</taxon>
        <taxon>Oceaniferula</taxon>
    </lineage>
</organism>
<evidence type="ECO:0000313" key="3">
    <source>
        <dbReference type="EMBL" id="MBK1855823.1"/>
    </source>
</evidence>
<evidence type="ECO:0000313" key="4">
    <source>
        <dbReference type="Proteomes" id="UP000634206"/>
    </source>
</evidence>
<comment type="caution">
    <text evidence="3">The sequence shown here is derived from an EMBL/GenBank/DDBJ whole genome shotgun (WGS) entry which is preliminary data.</text>
</comment>
<proteinExistence type="predicted"/>
<dbReference type="Proteomes" id="UP000634206">
    <property type="component" value="Unassembled WGS sequence"/>
</dbReference>
<sequence>MTLSLAANVPAGEDAPFFQGQFRNARLLARALNIMARVVGERWFDPAEVARSRQMDPVVTSGCGHLRFEGFSACRSVYGRIDVLPEGVNVVQEKRGTTNIDFNQEMCRALGRVRRGQDLSVCVSRDDFLLTRDDETVIEKKVKLPLSWIKGFASVQAIVSEFGKVLSLDGVAARDLFAQLPQVGDSRDTHWLSPDPNRPRISRIQTQGAIQLSGGRRLLALQELVPFAASLTIHANNDGTMSSWTLSFEGFRIGILISPEVWRGFSGEGAALGELVKVDDRVDEVRAHLADTGLIDPEVLAIHCGIDLPTLRRVLARLASQGLVGFDQMTGSCYERVLPGSELLVEKVNPRLVSARRWLEDGRVIVDRQKEDEIHAHVDLGEGRNYQVAIAGKRFRCSCFWCGQFGESRGPCAHVLAVHLLIDAR</sequence>
<reference evidence="3" key="1">
    <citation type="submission" date="2021-01" db="EMBL/GenBank/DDBJ databases">
        <title>Modified the classification status of verrucomicrobia.</title>
        <authorList>
            <person name="Feng X."/>
        </authorList>
    </citation>
    <scope>NUCLEOTIDE SEQUENCE</scope>
    <source>
        <strain evidence="3">5K15</strain>
    </source>
</reference>
<keyword evidence="1" id="KW-0862">Zinc</keyword>
<dbReference type="InterPro" id="IPR007527">
    <property type="entry name" value="Znf_SWIM"/>
</dbReference>
<dbReference type="AlphaFoldDB" id="A0AAE2V9W4"/>
<dbReference type="PROSITE" id="PS50966">
    <property type="entry name" value="ZF_SWIM"/>
    <property type="match status" value="1"/>
</dbReference>
<keyword evidence="4" id="KW-1185">Reference proteome</keyword>